<evidence type="ECO:0000313" key="1">
    <source>
        <dbReference type="EMBL" id="CBX93790.1"/>
    </source>
</evidence>
<protein>
    <submittedName>
        <fullName evidence="1">Predicted protein</fullName>
    </submittedName>
</protein>
<dbReference type="AlphaFoldDB" id="E4ZRC5"/>
<evidence type="ECO:0000313" key="2">
    <source>
        <dbReference type="Proteomes" id="UP000002668"/>
    </source>
</evidence>
<keyword evidence="2" id="KW-1185">Reference proteome</keyword>
<organism evidence="2">
    <name type="scientific">Leptosphaeria maculans (strain JN3 / isolate v23.1.3 / race Av1-4-5-6-7-8)</name>
    <name type="common">Blackleg fungus</name>
    <name type="synonym">Phoma lingam</name>
    <dbReference type="NCBI Taxonomy" id="985895"/>
    <lineage>
        <taxon>Eukaryota</taxon>
        <taxon>Fungi</taxon>
        <taxon>Dikarya</taxon>
        <taxon>Ascomycota</taxon>
        <taxon>Pezizomycotina</taxon>
        <taxon>Dothideomycetes</taxon>
        <taxon>Pleosporomycetidae</taxon>
        <taxon>Pleosporales</taxon>
        <taxon>Pleosporineae</taxon>
        <taxon>Leptosphaeriaceae</taxon>
        <taxon>Plenodomus</taxon>
        <taxon>Plenodomus lingam/Leptosphaeria maculans species complex</taxon>
    </lineage>
</organism>
<dbReference type="HOGENOM" id="CLU_2237088_0_0_1"/>
<sequence length="105" mass="11960">MHRHIDLDMSLESGEIVEFIFQRAVCRLVAGPTCHEGREEDKHGEVVWLEAQEDRARYVMRVAPWTCLCKSTDSASLVMVREVDEVDFCAMDVVMPCLCLLGSEQ</sequence>
<dbReference type="InParanoid" id="E4ZRC5"/>
<name>E4ZRC5_LEPMJ</name>
<dbReference type="VEuPathDB" id="FungiDB:LEMA_P034640.1"/>
<gene>
    <name evidence="1" type="ORF">LEMA_P034640.1</name>
</gene>
<accession>E4ZRC5</accession>
<reference evidence="2" key="1">
    <citation type="journal article" date="2011" name="Nat. Commun.">
        <title>Effector diversification within compartments of the Leptosphaeria maculans genome affected by Repeat-Induced Point mutations.</title>
        <authorList>
            <person name="Rouxel T."/>
            <person name="Grandaubert J."/>
            <person name="Hane J.K."/>
            <person name="Hoede C."/>
            <person name="van de Wouw A.P."/>
            <person name="Couloux A."/>
            <person name="Dominguez V."/>
            <person name="Anthouard V."/>
            <person name="Bally P."/>
            <person name="Bourras S."/>
            <person name="Cozijnsen A.J."/>
            <person name="Ciuffetti L.M."/>
            <person name="Degrave A."/>
            <person name="Dilmaghani A."/>
            <person name="Duret L."/>
            <person name="Fudal I."/>
            <person name="Goodwin S.B."/>
            <person name="Gout L."/>
            <person name="Glaser N."/>
            <person name="Linglin J."/>
            <person name="Kema G.H.J."/>
            <person name="Lapalu N."/>
            <person name="Lawrence C.B."/>
            <person name="May K."/>
            <person name="Meyer M."/>
            <person name="Ollivier B."/>
            <person name="Poulain J."/>
            <person name="Schoch C.L."/>
            <person name="Simon A."/>
            <person name="Spatafora J.W."/>
            <person name="Stachowiak A."/>
            <person name="Turgeon B.G."/>
            <person name="Tyler B.M."/>
            <person name="Vincent D."/>
            <person name="Weissenbach J."/>
            <person name="Amselem J."/>
            <person name="Quesneville H."/>
            <person name="Oliver R.P."/>
            <person name="Wincker P."/>
            <person name="Balesdent M.-H."/>
            <person name="Howlett B.J."/>
        </authorList>
    </citation>
    <scope>NUCLEOTIDE SEQUENCE [LARGE SCALE GENOMIC DNA]</scope>
    <source>
        <strain evidence="2">JN3 / isolate v23.1.3 / race Av1-4-5-6-7-8</strain>
    </source>
</reference>
<dbReference type="Proteomes" id="UP000002668">
    <property type="component" value="Genome"/>
</dbReference>
<dbReference type="GeneID" id="13284393"/>
<proteinExistence type="predicted"/>
<dbReference type="EMBL" id="FP929116">
    <property type="protein sequence ID" value="CBX93790.1"/>
    <property type="molecule type" value="Genomic_DNA"/>
</dbReference>